<feature type="non-terminal residue" evidence="7">
    <location>
        <position position="1"/>
    </location>
</feature>
<comment type="caution">
    <text evidence="7">The sequence shown here is derived from an EMBL/GenBank/DDBJ whole genome shotgun (WGS) entry which is preliminary data.</text>
</comment>
<name>A0AA36FVH7_9BILA</name>
<evidence type="ECO:0000256" key="5">
    <source>
        <dbReference type="ARBA" id="ARBA00023295"/>
    </source>
</evidence>
<dbReference type="InterPro" id="IPR012341">
    <property type="entry name" value="6hp_glycosidase-like_sf"/>
</dbReference>
<dbReference type="Proteomes" id="UP001177023">
    <property type="component" value="Unassembled WGS sequence"/>
</dbReference>
<dbReference type="PANTHER" id="PTHR23403:SF24">
    <property type="entry name" value="TREHALASE"/>
    <property type="match status" value="1"/>
</dbReference>
<keyword evidence="5 6" id="KW-0326">Glycosidase</keyword>
<keyword evidence="4 6" id="KW-0378">Hydrolase</keyword>
<evidence type="ECO:0000256" key="4">
    <source>
        <dbReference type="ARBA" id="ARBA00022801"/>
    </source>
</evidence>
<evidence type="ECO:0000256" key="2">
    <source>
        <dbReference type="ARBA" id="ARBA00012757"/>
    </source>
</evidence>
<dbReference type="PRINTS" id="PR00744">
    <property type="entry name" value="GLHYDRLASE37"/>
</dbReference>
<dbReference type="AlphaFoldDB" id="A0AA36FVH7"/>
<dbReference type="GO" id="GO:0004555">
    <property type="term" value="F:alpha,alpha-trehalase activity"/>
    <property type="evidence" value="ECO:0007669"/>
    <property type="project" value="UniProtKB-EC"/>
</dbReference>
<protein>
    <recommendedName>
        <fullName evidence="3 6">Trehalase</fullName>
        <ecNumber evidence="2 6">3.2.1.28</ecNumber>
    </recommendedName>
    <alternativeName>
        <fullName evidence="6">Alpha-trehalose glucohydrolase</fullName>
    </alternativeName>
</protein>
<sequence>MATWVSIRLGGARRLFKRDEPSTSAALFLISRRSLHYHKGQPIYTSVTGFASPGNISHLVLLSTRRAPALFRRYIQSATSQQPIDMRTRAPVFDIYCGGSLLAAVQNSKMFDDCKHFVDMPLKLDAEATLANWDTLQAQGPLSDEALRAFVATHFDAPGCELEEHKPLDFDADSTAYAGVHDEQYRDWATKLHKKWPTLTRRVKDLVHSDPARYSLIALPHPFIVPGGRFRELYYWDSFFTIKGLIASKMFATAKGMIHNMQFLVEQYGFVPNGNRIYYLNRSQPPVLAWCVHAYCQATRDAEFAAQLLPTLWKEMAFFENNRVYKEEHWVGHLFRFVVSADGPRPESYREDVESAHHLTEESDKRRLWGDIAAAAESGRDFSARWFESSGPHAGKMSSTRTSQLIPVELNAIMYANYRMMGELCDILSDIDGSKRCAHAADRLKQTIKQVLWNEENGCWFDFDLSTREHSRLFNDTNLFPMFAECVHDGFDGARLCSYLKDTGVLGYPGGLPSSMTPSGQQWDFPNAWAPTTWIAIQGLRACHQYEMAQNIADKWIRKNFNMWRSSGGKMFEKYNVVSPCYKVGAGGGEYDVQEGFGWTNGVVLDLLITYGDTLFWTPGDECECCGGHIQACAAEGQTGQ</sequence>
<dbReference type="SUPFAM" id="SSF48208">
    <property type="entry name" value="Six-hairpin glycosidases"/>
    <property type="match status" value="1"/>
</dbReference>
<gene>
    <name evidence="7" type="ORF">MSPICULIGERA_LOCUS7604</name>
</gene>
<accession>A0AA36FVH7</accession>
<evidence type="ECO:0000256" key="6">
    <source>
        <dbReference type="RuleBase" id="RU361180"/>
    </source>
</evidence>
<dbReference type="EMBL" id="CATQJA010001932">
    <property type="protein sequence ID" value="CAJ0569111.1"/>
    <property type="molecule type" value="Genomic_DNA"/>
</dbReference>
<reference evidence="7" key="1">
    <citation type="submission" date="2023-06" db="EMBL/GenBank/DDBJ databases">
        <authorList>
            <person name="Delattre M."/>
        </authorList>
    </citation>
    <scope>NUCLEOTIDE SEQUENCE</scope>
    <source>
        <strain evidence="7">AF72</strain>
    </source>
</reference>
<dbReference type="Pfam" id="PF01204">
    <property type="entry name" value="Trehalase"/>
    <property type="match status" value="1"/>
</dbReference>
<comment type="catalytic activity">
    <reaction evidence="6">
        <text>alpha,alpha-trehalose + H2O = alpha-D-glucose + beta-D-glucose</text>
        <dbReference type="Rhea" id="RHEA:32675"/>
        <dbReference type="ChEBI" id="CHEBI:15377"/>
        <dbReference type="ChEBI" id="CHEBI:15903"/>
        <dbReference type="ChEBI" id="CHEBI:16551"/>
        <dbReference type="ChEBI" id="CHEBI:17925"/>
        <dbReference type="EC" id="3.2.1.28"/>
    </reaction>
</comment>
<dbReference type="GO" id="GO:0005993">
    <property type="term" value="P:trehalose catabolic process"/>
    <property type="evidence" value="ECO:0007669"/>
    <property type="project" value="TreeGrafter"/>
</dbReference>
<dbReference type="InterPro" id="IPR008928">
    <property type="entry name" value="6-hairpin_glycosidase_sf"/>
</dbReference>
<dbReference type="InterPro" id="IPR018232">
    <property type="entry name" value="Glyco_hydro_37_CS"/>
</dbReference>
<dbReference type="PROSITE" id="PS00928">
    <property type="entry name" value="TREHALASE_2"/>
    <property type="match status" value="1"/>
</dbReference>
<comment type="similarity">
    <text evidence="1 6">Belongs to the glycosyl hydrolase 37 family.</text>
</comment>
<dbReference type="Gene3D" id="1.50.10.10">
    <property type="match status" value="1"/>
</dbReference>
<evidence type="ECO:0000313" key="8">
    <source>
        <dbReference type="Proteomes" id="UP001177023"/>
    </source>
</evidence>
<evidence type="ECO:0000313" key="7">
    <source>
        <dbReference type="EMBL" id="CAJ0569111.1"/>
    </source>
</evidence>
<evidence type="ECO:0000256" key="3">
    <source>
        <dbReference type="ARBA" id="ARBA00019905"/>
    </source>
</evidence>
<dbReference type="PANTHER" id="PTHR23403">
    <property type="entry name" value="TREHALASE"/>
    <property type="match status" value="1"/>
</dbReference>
<evidence type="ECO:0000256" key="1">
    <source>
        <dbReference type="ARBA" id="ARBA00005615"/>
    </source>
</evidence>
<proteinExistence type="inferred from homology"/>
<dbReference type="InterPro" id="IPR001661">
    <property type="entry name" value="Glyco_hydro_37"/>
</dbReference>
<dbReference type="EC" id="3.2.1.28" evidence="2 6"/>
<keyword evidence="8" id="KW-1185">Reference proteome</keyword>
<organism evidence="7 8">
    <name type="scientific">Mesorhabditis spiculigera</name>
    <dbReference type="NCBI Taxonomy" id="96644"/>
    <lineage>
        <taxon>Eukaryota</taxon>
        <taxon>Metazoa</taxon>
        <taxon>Ecdysozoa</taxon>
        <taxon>Nematoda</taxon>
        <taxon>Chromadorea</taxon>
        <taxon>Rhabditida</taxon>
        <taxon>Rhabditina</taxon>
        <taxon>Rhabditomorpha</taxon>
        <taxon>Rhabditoidea</taxon>
        <taxon>Rhabditidae</taxon>
        <taxon>Mesorhabditinae</taxon>
        <taxon>Mesorhabditis</taxon>
    </lineage>
</organism>